<protein>
    <submittedName>
        <fullName evidence="2">Uncharacterized protein</fullName>
    </submittedName>
</protein>
<organism evidence="1 2">
    <name type="scientific">Macrostomum lignano</name>
    <dbReference type="NCBI Taxonomy" id="282301"/>
    <lineage>
        <taxon>Eukaryota</taxon>
        <taxon>Metazoa</taxon>
        <taxon>Spiralia</taxon>
        <taxon>Lophotrochozoa</taxon>
        <taxon>Platyhelminthes</taxon>
        <taxon>Rhabditophora</taxon>
        <taxon>Macrostomorpha</taxon>
        <taxon>Macrostomida</taxon>
        <taxon>Macrostomidae</taxon>
        <taxon>Macrostomum</taxon>
    </lineage>
</organism>
<evidence type="ECO:0000313" key="1">
    <source>
        <dbReference type="Proteomes" id="UP000095280"/>
    </source>
</evidence>
<evidence type="ECO:0000313" key="2">
    <source>
        <dbReference type="WBParaSite" id="maker-unitig_26591-snap-gene-0.2-mRNA-1"/>
    </source>
</evidence>
<dbReference type="AlphaFoldDB" id="A0A1I8FBE5"/>
<dbReference type="Proteomes" id="UP000095280">
    <property type="component" value="Unplaced"/>
</dbReference>
<dbReference type="WBParaSite" id="maker-unitig_26591-snap-gene-0.2-mRNA-1">
    <property type="protein sequence ID" value="maker-unitig_26591-snap-gene-0.2-mRNA-1"/>
    <property type="gene ID" value="maker-unitig_26591-snap-gene-0.2"/>
</dbReference>
<sequence length="309" mass="34111">MPNQQANDGCCEQYECWQVVPLQMVLLHLQVQVLQKTVCLQLGKFEEELFYLKSSTLYYSHTRVAAMETGDIQTELVGLAGHGEAGVVGPQNSVPFPQPHSHAKCSTRRPGGQRYQKSASIPSMTALHLHSPSQWVRVGLPLRSRAAYSVSSFAIEVCPSCPTPIRWMLIQQSLSDVTQTTCSEAIEELRSGKCCSVTWLSARDSLTHDALGLLRHSSSRGMKDQQLVSEQVLGSPSAAHCSTSLAWLMEEETKKWADSTARPAAAVPPHAVKICPETLIACRRIRWSSAFLCIGEVLLRNVGRRNDQI</sequence>
<reference evidence="2" key="1">
    <citation type="submission" date="2016-11" db="UniProtKB">
        <authorList>
            <consortium name="WormBaseParasite"/>
        </authorList>
    </citation>
    <scope>IDENTIFICATION</scope>
</reference>
<accession>A0A1I8FBE5</accession>
<name>A0A1I8FBE5_9PLAT</name>
<proteinExistence type="predicted"/>
<keyword evidence="1" id="KW-1185">Reference proteome</keyword>